<evidence type="ECO:0000313" key="11">
    <source>
        <dbReference type="EMBL" id="MBU3805455.1"/>
    </source>
</evidence>
<organism evidence="11 12">
    <name type="scientific">Candidatus Allofournierella pullistercoris</name>
    <dbReference type="NCBI Taxonomy" id="2838597"/>
    <lineage>
        <taxon>Bacteria</taxon>
        <taxon>Bacillati</taxon>
        <taxon>Bacillota</taxon>
        <taxon>Clostridia</taxon>
        <taxon>Eubacteriales</taxon>
        <taxon>Oscillospiraceae</taxon>
        <taxon>Allofournierella</taxon>
    </lineage>
</organism>
<evidence type="ECO:0000256" key="6">
    <source>
        <dbReference type="ARBA" id="ARBA00022839"/>
    </source>
</evidence>
<reference evidence="11" key="1">
    <citation type="journal article" date="2021" name="PeerJ">
        <title>Extensive microbial diversity within the chicken gut microbiome revealed by metagenomics and culture.</title>
        <authorList>
            <person name="Gilroy R."/>
            <person name="Ravi A."/>
            <person name="Getino M."/>
            <person name="Pursley I."/>
            <person name="Horton D.L."/>
            <person name="Alikhan N.F."/>
            <person name="Baker D."/>
            <person name="Gharbi K."/>
            <person name="Hall N."/>
            <person name="Watson M."/>
            <person name="Adriaenssens E.M."/>
            <person name="Foster-Nyarko E."/>
            <person name="Jarju S."/>
            <person name="Secka A."/>
            <person name="Antonio M."/>
            <person name="Oren A."/>
            <person name="Chaudhuri R.R."/>
            <person name="La Ragione R."/>
            <person name="Hildebrand F."/>
            <person name="Pallen M.J."/>
        </authorList>
    </citation>
    <scope>NUCLEOTIDE SEQUENCE</scope>
    <source>
        <strain evidence="11">B5_2728</strain>
    </source>
</reference>
<proteinExistence type="predicted"/>
<dbReference type="PANTHER" id="PTHR30591">
    <property type="entry name" value="RECBCD ENZYME SUBUNIT RECC"/>
    <property type="match status" value="1"/>
</dbReference>
<protein>
    <submittedName>
        <fullName evidence="11">PD-(D/E)XK nuclease family protein</fullName>
    </submittedName>
</protein>
<keyword evidence="8" id="KW-0238">DNA-binding</keyword>
<sequence length="1078" mass="119983">MLQLVLGISGTGKSSYLLREIRRRAMQGQRSILVVPEQFTSSTEGRIYNVLGDELSGYVTSYSFSSMAEAILQQYGGAAVQTLTDAGRAVLVRRALQAMGPNLVYYRRHRRSTAFCERCAETLDELKSAGLQPETLEELAKGAGHSQQKLSELAAIFAAYQALLEQTAMDPGDRVLLAAKQVQPDFFEGQAVFIDEFDTFNASKRALLIKMMKQASSVTVALCADDLNDRDNGLGLFSGAKQMAQTLRNLARKHEVKVAAPVVLEQDWRHDTAPDLVRLNHLLAGQLVETAPVQPGVITLLETESRAQEAKEVAAAVLALARKGVPYREMAVICRDSEQYLSAIRYEFRLAGIPLFFDEATTPEHTAPVRLVQSLLALLRRGLATDPILGVAKSGLTTLSQDQVSALENYAYTWQLTAGQWRQPLSNSPRGFGLAQSREAMSDEDREQLELAEQARSWLVPLLDEFASNYRNATATQLCKGIYQLMEQLGAEQRVQELAIQMRQSEGIPAQEETVRMWNVTSGLLDQLAALAQEEVLSAGEALELFQLLVRSTDLGHIPQTLDAVIFTTAGRMRLDNPQWCFVLGLAEGEFPKAPSDQGLLTHTERDILIRQGVEMPDCFENRMIREQVCFYKALTASSKGIWMSWTSGGAALPMTSALAPVVRQLQPTRPQLEQADKAATPAMALDFMGQTWDAQSGKTAALYELLEKNQPETLRPVQRAAEQPVFVVENRVAMRKLLGDNLWLSPSRMERYYSCPFSYFMEYVMGARARRQASLSADQSGNLMHYILEQALKRTGDSFVNLTHEELEELAKQITHEYVEKAMPGQNNRFWYLITRLEKSAVSLLEYMQGEQRQGRFVPVAFELGIGSGAEQVPPVVLKTPEGQTVRMVGKIDRVDAFSDGESNWLRVVDYKTGSKEFLLEDVEQGLNCQMLLYLFTLTRNGSAQFGNTKPAGVVYLLADPAPVRTSRNKAAEGLVYKVEGIVASENRVIDAMDSERKGLYVPFQFDKDGSPKESRALASLQQLEQLQATLDNLVLEMAKNLYDGNIAAHPTPRGKRKETSCQYCDYRSVCGYQETK</sequence>
<dbReference type="InterPro" id="IPR027417">
    <property type="entry name" value="P-loop_NTPase"/>
</dbReference>
<dbReference type="InterPro" id="IPR011604">
    <property type="entry name" value="PDDEXK-like_dom_sf"/>
</dbReference>
<keyword evidence="7" id="KW-0067">ATP-binding</keyword>
<accession>A0A948T0X0</accession>
<dbReference type="InterPro" id="IPR038726">
    <property type="entry name" value="PDDEXK_AddAB-type"/>
</dbReference>
<keyword evidence="6" id="KW-0269">Exonuclease</keyword>
<evidence type="ECO:0000259" key="10">
    <source>
        <dbReference type="PROSITE" id="PS51217"/>
    </source>
</evidence>
<evidence type="ECO:0000256" key="7">
    <source>
        <dbReference type="ARBA" id="ARBA00022840"/>
    </source>
</evidence>
<dbReference type="AlphaFoldDB" id="A0A948T0X0"/>
<keyword evidence="1" id="KW-0540">Nuclease</keyword>
<reference evidence="11" key="2">
    <citation type="submission" date="2021-04" db="EMBL/GenBank/DDBJ databases">
        <authorList>
            <person name="Gilroy R."/>
        </authorList>
    </citation>
    <scope>NUCLEOTIDE SEQUENCE</scope>
    <source>
        <strain evidence="11">B5_2728</strain>
    </source>
</reference>
<keyword evidence="5" id="KW-0347">Helicase</keyword>
<keyword evidence="2" id="KW-0547">Nucleotide-binding</keyword>
<dbReference type="Pfam" id="PF12705">
    <property type="entry name" value="PDDEXK_1"/>
    <property type="match status" value="1"/>
</dbReference>
<evidence type="ECO:0000256" key="5">
    <source>
        <dbReference type="ARBA" id="ARBA00022806"/>
    </source>
</evidence>
<keyword evidence="3" id="KW-0227">DNA damage</keyword>
<dbReference type="InterPro" id="IPR014017">
    <property type="entry name" value="DNA_helicase_UvrD-like_C"/>
</dbReference>
<dbReference type="Gene3D" id="3.40.50.300">
    <property type="entry name" value="P-loop containing nucleotide triphosphate hydrolases"/>
    <property type="match status" value="4"/>
</dbReference>
<evidence type="ECO:0000256" key="8">
    <source>
        <dbReference type="ARBA" id="ARBA00023125"/>
    </source>
</evidence>
<dbReference type="GO" id="GO:0005524">
    <property type="term" value="F:ATP binding"/>
    <property type="evidence" value="ECO:0007669"/>
    <property type="project" value="UniProtKB-KW"/>
</dbReference>
<name>A0A948T0X0_9FIRM</name>
<keyword evidence="4" id="KW-0378">Hydrolase</keyword>
<comment type="caution">
    <text evidence="11">The sequence shown here is derived from an EMBL/GenBank/DDBJ whole genome shotgun (WGS) entry which is preliminary data.</text>
</comment>
<evidence type="ECO:0000256" key="3">
    <source>
        <dbReference type="ARBA" id="ARBA00022763"/>
    </source>
</evidence>
<dbReference type="GO" id="GO:0003677">
    <property type="term" value="F:DNA binding"/>
    <property type="evidence" value="ECO:0007669"/>
    <property type="project" value="UniProtKB-KW"/>
</dbReference>
<dbReference type="PROSITE" id="PS51217">
    <property type="entry name" value="UVRD_HELICASE_CTER"/>
    <property type="match status" value="1"/>
</dbReference>
<dbReference type="PANTHER" id="PTHR30591:SF1">
    <property type="entry name" value="RECBCD ENZYME SUBUNIT RECC"/>
    <property type="match status" value="1"/>
</dbReference>
<dbReference type="Proteomes" id="UP000713596">
    <property type="component" value="Unassembled WGS sequence"/>
</dbReference>
<evidence type="ECO:0000256" key="4">
    <source>
        <dbReference type="ARBA" id="ARBA00022801"/>
    </source>
</evidence>
<evidence type="ECO:0000256" key="9">
    <source>
        <dbReference type="ARBA" id="ARBA00023204"/>
    </source>
</evidence>
<evidence type="ECO:0000313" key="12">
    <source>
        <dbReference type="Proteomes" id="UP000713596"/>
    </source>
</evidence>
<dbReference type="GO" id="GO:0004386">
    <property type="term" value="F:helicase activity"/>
    <property type="evidence" value="ECO:0007669"/>
    <property type="project" value="UniProtKB-KW"/>
</dbReference>
<dbReference type="GO" id="GO:0004527">
    <property type="term" value="F:exonuclease activity"/>
    <property type="evidence" value="ECO:0007669"/>
    <property type="project" value="UniProtKB-KW"/>
</dbReference>
<keyword evidence="9" id="KW-0234">DNA repair</keyword>
<dbReference type="SUPFAM" id="SSF52540">
    <property type="entry name" value="P-loop containing nucleoside triphosphate hydrolases"/>
    <property type="match status" value="1"/>
</dbReference>
<dbReference type="EMBL" id="JAHLFP010000006">
    <property type="protein sequence ID" value="MBU3805455.1"/>
    <property type="molecule type" value="Genomic_DNA"/>
</dbReference>
<gene>
    <name evidence="11" type="ORF">H9882_00920</name>
</gene>
<dbReference type="InterPro" id="IPR049035">
    <property type="entry name" value="ADDB_N"/>
</dbReference>
<dbReference type="Pfam" id="PF21445">
    <property type="entry name" value="ADDB_N"/>
    <property type="match status" value="1"/>
</dbReference>
<evidence type="ECO:0000256" key="1">
    <source>
        <dbReference type="ARBA" id="ARBA00022722"/>
    </source>
</evidence>
<dbReference type="GO" id="GO:0006281">
    <property type="term" value="P:DNA repair"/>
    <property type="evidence" value="ECO:0007669"/>
    <property type="project" value="UniProtKB-KW"/>
</dbReference>
<dbReference type="Gene3D" id="3.90.320.10">
    <property type="match status" value="1"/>
</dbReference>
<evidence type="ECO:0000256" key="2">
    <source>
        <dbReference type="ARBA" id="ARBA00022741"/>
    </source>
</evidence>
<feature type="domain" description="UvrD-like helicase C-terminal" evidence="10">
    <location>
        <begin position="267"/>
        <end position="556"/>
    </location>
</feature>
<dbReference type="GO" id="GO:0006310">
    <property type="term" value="P:DNA recombination"/>
    <property type="evidence" value="ECO:0007669"/>
    <property type="project" value="TreeGrafter"/>
</dbReference>